<reference evidence="2 3" key="1">
    <citation type="submission" date="2018-03" db="EMBL/GenBank/DDBJ databases">
        <title>Genomic Encyclopedia of Archaeal and Bacterial Type Strains, Phase II (KMG-II): from individual species to whole genera.</title>
        <authorList>
            <person name="Goeker M."/>
        </authorList>
    </citation>
    <scope>NUCLEOTIDE SEQUENCE [LARGE SCALE GENOMIC DNA]</scope>
    <source>
        <strain evidence="2 3">ATCC BAA-1496</strain>
    </source>
</reference>
<dbReference type="EMBL" id="PVTI01000041">
    <property type="protein sequence ID" value="PRY49964.1"/>
    <property type="molecule type" value="Genomic_DNA"/>
</dbReference>
<sequence length="30" mass="2920">VVGRALLYPPDGDVASAVDIAAELVHGGAS</sequence>
<comment type="caution">
    <text evidence="2">The sequence shown here is derived from an EMBL/GenBank/DDBJ whole genome shotgun (WGS) entry which is preliminary data.</text>
</comment>
<proteinExistence type="predicted"/>
<name>A0A2T0TW98_9MICO</name>
<dbReference type="RefSeq" id="WP_425432830.1">
    <property type="nucleotide sequence ID" value="NZ_PVTI01000041.1"/>
</dbReference>
<evidence type="ECO:0000313" key="3">
    <source>
        <dbReference type="Proteomes" id="UP000237822"/>
    </source>
</evidence>
<evidence type="ECO:0000259" key="1">
    <source>
        <dbReference type="Pfam" id="PF22649"/>
    </source>
</evidence>
<keyword evidence="3" id="KW-1185">Reference proteome</keyword>
<accession>A0A2T0TW98</accession>
<feature type="non-terminal residue" evidence="2">
    <location>
        <position position="1"/>
    </location>
</feature>
<feature type="domain" description="Cgl0159-like" evidence="1">
    <location>
        <begin position="1"/>
        <end position="22"/>
    </location>
</feature>
<dbReference type="AlphaFoldDB" id="A0A2T0TW98"/>
<dbReference type="Pfam" id="PF22649">
    <property type="entry name" value="Cgl0159"/>
    <property type="match status" value="1"/>
</dbReference>
<gene>
    <name evidence="2" type="ORF">BCF74_14115</name>
</gene>
<dbReference type="InterPro" id="IPR054574">
    <property type="entry name" value="Cgl0159_dom"/>
</dbReference>
<organism evidence="2 3">
    <name type="scientific">Knoellia remsis</name>
    <dbReference type="NCBI Taxonomy" id="407159"/>
    <lineage>
        <taxon>Bacteria</taxon>
        <taxon>Bacillati</taxon>
        <taxon>Actinomycetota</taxon>
        <taxon>Actinomycetes</taxon>
        <taxon>Micrococcales</taxon>
        <taxon>Intrasporangiaceae</taxon>
        <taxon>Knoellia</taxon>
    </lineage>
</organism>
<evidence type="ECO:0000313" key="2">
    <source>
        <dbReference type="EMBL" id="PRY49964.1"/>
    </source>
</evidence>
<dbReference type="Proteomes" id="UP000237822">
    <property type="component" value="Unassembled WGS sequence"/>
</dbReference>
<protein>
    <recommendedName>
        <fullName evidence="1">Cgl0159-like domain-containing protein</fullName>
    </recommendedName>
</protein>